<name>A0A9N9E923_9GLOM</name>
<proteinExistence type="predicted"/>
<protein>
    <submittedName>
        <fullName evidence="1">5251_t:CDS:1</fullName>
    </submittedName>
</protein>
<organism evidence="1 2">
    <name type="scientific">Ambispora leptoticha</name>
    <dbReference type="NCBI Taxonomy" id="144679"/>
    <lineage>
        <taxon>Eukaryota</taxon>
        <taxon>Fungi</taxon>
        <taxon>Fungi incertae sedis</taxon>
        <taxon>Mucoromycota</taxon>
        <taxon>Glomeromycotina</taxon>
        <taxon>Glomeromycetes</taxon>
        <taxon>Archaeosporales</taxon>
        <taxon>Ambisporaceae</taxon>
        <taxon>Ambispora</taxon>
    </lineage>
</organism>
<dbReference type="AlphaFoldDB" id="A0A9N9E923"/>
<accession>A0A9N9E923</accession>
<evidence type="ECO:0000313" key="1">
    <source>
        <dbReference type="EMBL" id="CAG8665513.1"/>
    </source>
</evidence>
<sequence length="120" mass="14145">PKFISRELLFRLKTNPKFLNYDKEFRIDKDILFLTLTRKTPPLDIFPWQIRMEKLSTFDRLIFILVRVVTHIEMATMKEIKIGSDKEIDGNGGNSKGDGNTKRRKWAWILKHGINVLRAT</sequence>
<evidence type="ECO:0000313" key="2">
    <source>
        <dbReference type="Proteomes" id="UP000789508"/>
    </source>
</evidence>
<feature type="non-terminal residue" evidence="1">
    <location>
        <position position="1"/>
    </location>
</feature>
<gene>
    <name evidence="1" type="ORF">ALEPTO_LOCUS10441</name>
</gene>
<comment type="caution">
    <text evidence="1">The sequence shown here is derived from an EMBL/GenBank/DDBJ whole genome shotgun (WGS) entry which is preliminary data.</text>
</comment>
<keyword evidence="2" id="KW-1185">Reference proteome</keyword>
<dbReference type="OrthoDB" id="2436273at2759"/>
<dbReference type="Proteomes" id="UP000789508">
    <property type="component" value="Unassembled WGS sequence"/>
</dbReference>
<reference evidence="1" key="1">
    <citation type="submission" date="2021-06" db="EMBL/GenBank/DDBJ databases">
        <authorList>
            <person name="Kallberg Y."/>
            <person name="Tangrot J."/>
            <person name="Rosling A."/>
        </authorList>
    </citation>
    <scope>NUCLEOTIDE SEQUENCE</scope>
    <source>
        <strain evidence="1">FL130A</strain>
    </source>
</reference>
<dbReference type="EMBL" id="CAJVPS010011559">
    <property type="protein sequence ID" value="CAG8665513.1"/>
    <property type="molecule type" value="Genomic_DNA"/>
</dbReference>